<organism evidence="7 8">
    <name type="scientific">Legionella geestiana</name>
    <dbReference type="NCBI Taxonomy" id="45065"/>
    <lineage>
        <taxon>Bacteria</taxon>
        <taxon>Pseudomonadati</taxon>
        <taxon>Pseudomonadota</taxon>
        <taxon>Gammaproteobacteria</taxon>
        <taxon>Legionellales</taxon>
        <taxon>Legionellaceae</taxon>
        <taxon>Legionella</taxon>
    </lineage>
</organism>
<dbReference type="InterPro" id="IPR002938">
    <property type="entry name" value="FAD-bd"/>
</dbReference>
<comment type="cofactor">
    <cofactor evidence="1">
        <name>FAD</name>
        <dbReference type="ChEBI" id="CHEBI:57692"/>
    </cofactor>
</comment>
<comment type="caution">
    <text evidence="7">The sequence shown here is derived from an EMBL/GenBank/DDBJ whole genome shotgun (WGS) entry which is preliminary data.</text>
</comment>
<evidence type="ECO:0000313" key="8">
    <source>
        <dbReference type="Proteomes" id="UP000054785"/>
    </source>
</evidence>
<evidence type="ECO:0000256" key="3">
    <source>
        <dbReference type="ARBA" id="ARBA00022827"/>
    </source>
</evidence>
<dbReference type="PANTHER" id="PTHR46028">
    <property type="entry name" value="KYNURENINE 3-MONOOXYGENASE"/>
    <property type="match status" value="1"/>
</dbReference>
<dbReference type="GO" id="GO:0004502">
    <property type="term" value="F:kynurenine 3-monooxygenase activity"/>
    <property type="evidence" value="ECO:0007669"/>
    <property type="project" value="TreeGrafter"/>
</dbReference>
<evidence type="ECO:0000313" key="7">
    <source>
        <dbReference type="EMBL" id="KTC97505.1"/>
    </source>
</evidence>
<dbReference type="PANTHER" id="PTHR46028:SF2">
    <property type="entry name" value="KYNURENINE 3-MONOOXYGENASE"/>
    <property type="match status" value="1"/>
</dbReference>
<evidence type="ECO:0000256" key="2">
    <source>
        <dbReference type="ARBA" id="ARBA00022630"/>
    </source>
</evidence>
<keyword evidence="4" id="KW-0521">NADP</keyword>
<dbReference type="InterPro" id="IPR036188">
    <property type="entry name" value="FAD/NAD-bd_sf"/>
</dbReference>
<keyword evidence="6 7" id="KW-0503">Monooxygenase</keyword>
<proteinExistence type="predicted"/>
<keyword evidence="2" id="KW-0285">Flavoprotein</keyword>
<keyword evidence="8" id="KW-1185">Reference proteome</keyword>
<dbReference type="GO" id="GO:0071949">
    <property type="term" value="F:FAD binding"/>
    <property type="evidence" value="ECO:0007669"/>
    <property type="project" value="InterPro"/>
</dbReference>
<dbReference type="OrthoDB" id="9782160at2"/>
<dbReference type="AlphaFoldDB" id="A0A0W0TPI9"/>
<accession>A0A0W0TPI9</accession>
<evidence type="ECO:0000256" key="5">
    <source>
        <dbReference type="ARBA" id="ARBA00023002"/>
    </source>
</evidence>
<evidence type="ECO:0000256" key="4">
    <source>
        <dbReference type="ARBA" id="ARBA00022857"/>
    </source>
</evidence>
<dbReference type="GO" id="GO:0070189">
    <property type="term" value="P:kynurenine metabolic process"/>
    <property type="evidence" value="ECO:0007669"/>
    <property type="project" value="TreeGrafter"/>
</dbReference>
<reference evidence="7 8" key="1">
    <citation type="submission" date="2015-11" db="EMBL/GenBank/DDBJ databases">
        <title>Genomic analysis of 38 Legionella species identifies large and diverse effector repertoires.</title>
        <authorList>
            <person name="Burstein D."/>
            <person name="Amaro F."/>
            <person name="Zusman T."/>
            <person name="Lifshitz Z."/>
            <person name="Cohen O."/>
            <person name="Gilbert J.A."/>
            <person name="Pupko T."/>
            <person name="Shuman H.A."/>
            <person name="Segal G."/>
        </authorList>
    </citation>
    <scope>NUCLEOTIDE SEQUENCE [LARGE SCALE GENOMIC DNA]</scope>
    <source>
        <strain evidence="7 8">ATCC 49504</strain>
    </source>
</reference>
<sequence length="450" mass="50713">MERITVVGAGLAGALVSLYLVKRGFGIDIFESREDPRLCPADPGLSINLALSCRGITGLEGVGLMEKVRSMMVPMVARAIHELDGTVHFQPFGRHPGEHINAIVRQDLNVVLLEALEACPNVRLHFKTRLKSIDFERKTATFADSGGQLMHHAYTRLIGADGAASRLRDVLAEAGIVDAVREFFPHSYKELTIGEAHGNQMARHHLHLWPRHTSLLLGNPNRDDSITGTLFLPDSGAHSFETLTTPEALLAFFRRAFPDALAVMPNLVEEFFAHPTGRMSTIRCTPWYYRDDILLIGDAAHGIIPFFGQGMNCAFEDCRILNQLLEHHHNDWSSVMPAFYQTRKPDTEAVARMSLDNFNEIHRDISDKGFGLKKRIELELMHRYPDIYVSKHIQVMFTNTPYAKALACGEVQKSFLETLCHDIEDLDEIKWQHVEQKLPEYVNKLTEKGL</sequence>
<keyword evidence="5" id="KW-0560">Oxidoreductase</keyword>
<gene>
    <name evidence="7" type="ORF">Lgee_1826</name>
</gene>
<evidence type="ECO:0000256" key="6">
    <source>
        <dbReference type="ARBA" id="ARBA00023033"/>
    </source>
</evidence>
<dbReference type="STRING" id="45065.Lgee_1826"/>
<dbReference type="EMBL" id="LNYC01000070">
    <property type="protein sequence ID" value="KTC97505.1"/>
    <property type="molecule type" value="Genomic_DNA"/>
</dbReference>
<dbReference type="SUPFAM" id="SSF51905">
    <property type="entry name" value="FAD/NAD(P)-binding domain"/>
    <property type="match status" value="1"/>
</dbReference>
<dbReference type="RefSeq" id="WP_028386449.1">
    <property type="nucleotide sequence ID" value="NZ_CAAAHN010000003.1"/>
</dbReference>
<dbReference type="Proteomes" id="UP000054785">
    <property type="component" value="Unassembled WGS sequence"/>
</dbReference>
<protein>
    <submittedName>
        <fullName evidence="7">Kynurenine 3-monooxygenase</fullName>
    </submittedName>
</protein>
<dbReference type="Gene3D" id="3.50.50.60">
    <property type="entry name" value="FAD/NAD(P)-binding domain"/>
    <property type="match status" value="1"/>
</dbReference>
<dbReference type="Pfam" id="PF01494">
    <property type="entry name" value="FAD_binding_3"/>
    <property type="match status" value="2"/>
</dbReference>
<keyword evidence="3" id="KW-0274">FAD</keyword>
<evidence type="ECO:0000256" key="1">
    <source>
        <dbReference type="ARBA" id="ARBA00001974"/>
    </source>
</evidence>
<dbReference type="PRINTS" id="PR00420">
    <property type="entry name" value="RNGMNOXGNASE"/>
</dbReference>
<dbReference type="PATRIC" id="fig|45065.4.peg.1981"/>
<name>A0A0W0TPI9_9GAMM</name>